<name>A0A7Y0FUZ5_9HYPH</name>
<evidence type="ECO:0000313" key="5">
    <source>
        <dbReference type="EMBL" id="NML73365.1"/>
    </source>
</evidence>
<dbReference type="PANTHER" id="PTHR45138">
    <property type="entry name" value="REGULATORY COMPONENTS OF SENSORY TRANSDUCTION SYSTEM"/>
    <property type="match status" value="1"/>
</dbReference>
<evidence type="ECO:0000256" key="2">
    <source>
        <dbReference type="ARBA" id="ARBA00034247"/>
    </source>
</evidence>
<feature type="transmembrane region" description="Helical" evidence="3">
    <location>
        <begin position="95"/>
        <end position="112"/>
    </location>
</feature>
<feature type="transmembrane region" description="Helical" evidence="3">
    <location>
        <begin position="64"/>
        <end position="83"/>
    </location>
</feature>
<dbReference type="Gene3D" id="3.30.70.270">
    <property type="match status" value="1"/>
</dbReference>
<dbReference type="EC" id="2.7.7.65" evidence="1"/>
<keyword evidence="3" id="KW-0812">Transmembrane</keyword>
<dbReference type="SUPFAM" id="SSF55073">
    <property type="entry name" value="Nucleotide cyclase"/>
    <property type="match status" value="1"/>
</dbReference>
<reference evidence="5 6" key="1">
    <citation type="submission" date="2020-04" db="EMBL/GenBank/DDBJ databases">
        <title>Rhizobium sp. S-51 isolated from soil.</title>
        <authorList>
            <person name="Dahal R.H."/>
        </authorList>
    </citation>
    <scope>NUCLEOTIDE SEQUENCE [LARGE SCALE GENOMIC DNA]</scope>
    <source>
        <strain evidence="5 6">S-51</strain>
    </source>
</reference>
<feature type="transmembrane region" description="Helical" evidence="3">
    <location>
        <begin position="154"/>
        <end position="180"/>
    </location>
</feature>
<evidence type="ECO:0000256" key="3">
    <source>
        <dbReference type="SAM" id="Phobius"/>
    </source>
</evidence>
<dbReference type="InterPro" id="IPR000160">
    <property type="entry name" value="GGDEF_dom"/>
</dbReference>
<feature type="transmembrane region" description="Helical" evidence="3">
    <location>
        <begin position="124"/>
        <end position="142"/>
    </location>
</feature>
<sequence>MANFLSLPTLMLCLFAGWTTVAVFITSVWLVERRCHEMASWSAGFWCGAVGVLLLALRDHGPDVLTYGFGNALVLACVGLLWIGFRAFDRQPYSLLLALAGAVGWIATYLFIPRFSADINLRVIAMSFLIAGYSLEIARTAWAGRATEPLPSRALVAGFFASHALIYLARIPMVIVQPLASALDAGRTSWNAIVTFELFVHAIFAGMAVFALIRERAAYRYKIASEIDSLTGVLNRGAFLSRVLDETAASRLGGALALLDVDHFKRLNDTHGHGAGDAALAALGRRVSGMLPVGAVFGRMGGEEFAIYLPRVTRGEAEALAEEIRGSVGAMRIAWEGKELSLTVSVGLCPLAGGVRDVSALLAVADRALYASKRAGRNRTTTFEASAGESALPDDQHAVHGFGVPG</sequence>
<dbReference type="RefSeq" id="WP_169587645.1">
    <property type="nucleotide sequence ID" value="NZ_JABBGK010000001.1"/>
</dbReference>
<dbReference type="SMART" id="SM00267">
    <property type="entry name" value="GGDEF"/>
    <property type="match status" value="1"/>
</dbReference>
<dbReference type="CDD" id="cd01949">
    <property type="entry name" value="GGDEF"/>
    <property type="match status" value="1"/>
</dbReference>
<keyword evidence="6" id="KW-1185">Reference proteome</keyword>
<dbReference type="PROSITE" id="PS50887">
    <property type="entry name" value="GGDEF"/>
    <property type="match status" value="1"/>
</dbReference>
<feature type="transmembrane region" description="Helical" evidence="3">
    <location>
        <begin position="38"/>
        <end position="58"/>
    </location>
</feature>
<feature type="transmembrane region" description="Helical" evidence="3">
    <location>
        <begin position="6"/>
        <end position="31"/>
    </location>
</feature>
<dbReference type="EMBL" id="JABBGK010000001">
    <property type="protein sequence ID" value="NML73365.1"/>
    <property type="molecule type" value="Genomic_DNA"/>
</dbReference>
<keyword evidence="3" id="KW-1133">Transmembrane helix</keyword>
<dbReference type="InterPro" id="IPR043128">
    <property type="entry name" value="Rev_trsase/Diguanyl_cyclase"/>
</dbReference>
<dbReference type="GO" id="GO:1902201">
    <property type="term" value="P:negative regulation of bacterial-type flagellum-dependent cell motility"/>
    <property type="evidence" value="ECO:0007669"/>
    <property type="project" value="TreeGrafter"/>
</dbReference>
<dbReference type="GO" id="GO:0052621">
    <property type="term" value="F:diguanylate cyclase activity"/>
    <property type="evidence" value="ECO:0007669"/>
    <property type="project" value="UniProtKB-EC"/>
</dbReference>
<dbReference type="GO" id="GO:0043709">
    <property type="term" value="P:cell adhesion involved in single-species biofilm formation"/>
    <property type="evidence" value="ECO:0007669"/>
    <property type="project" value="TreeGrafter"/>
</dbReference>
<dbReference type="Pfam" id="PF00990">
    <property type="entry name" value="GGDEF"/>
    <property type="match status" value="1"/>
</dbReference>
<feature type="domain" description="GGDEF" evidence="4">
    <location>
        <begin position="252"/>
        <end position="385"/>
    </location>
</feature>
<dbReference type="InterPro" id="IPR050469">
    <property type="entry name" value="Diguanylate_Cyclase"/>
</dbReference>
<keyword evidence="3" id="KW-0472">Membrane</keyword>
<dbReference type="AlphaFoldDB" id="A0A7Y0FUZ5"/>
<dbReference type="GO" id="GO:0005886">
    <property type="term" value="C:plasma membrane"/>
    <property type="evidence" value="ECO:0007669"/>
    <property type="project" value="TreeGrafter"/>
</dbReference>
<comment type="caution">
    <text evidence="5">The sequence shown here is derived from an EMBL/GenBank/DDBJ whole genome shotgun (WGS) entry which is preliminary data.</text>
</comment>
<comment type="catalytic activity">
    <reaction evidence="2">
        <text>2 GTP = 3',3'-c-di-GMP + 2 diphosphate</text>
        <dbReference type="Rhea" id="RHEA:24898"/>
        <dbReference type="ChEBI" id="CHEBI:33019"/>
        <dbReference type="ChEBI" id="CHEBI:37565"/>
        <dbReference type="ChEBI" id="CHEBI:58805"/>
        <dbReference type="EC" id="2.7.7.65"/>
    </reaction>
</comment>
<dbReference type="NCBIfam" id="TIGR00254">
    <property type="entry name" value="GGDEF"/>
    <property type="match status" value="1"/>
</dbReference>
<gene>
    <name evidence="5" type="ORF">HHL25_04405</name>
</gene>
<dbReference type="PANTHER" id="PTHR45138:SF9">
    <property type="entry name" value="DIGUANYLATE CYCLASE DGCM-RELATED"/>
    <property type="match status" value="1"/>
</dbReference>
<feature type="transmembrane region" description="Helical" evidence="3">
    <location>
        <begin position="192"/>
        <end position="213"/>
    </location>
</feature>
<organism evidence="5 6">
    <name type="scientific">Rhizobium terricola</name>
    <dbReference type="NCBI Taxonomy" id="2728849"/>
    <lineage>
        <taxon>Bacteria</taxon>
        <taxon>Pseudomonadati</taxon>
        <taxon>Pseudomonadota</taxon>
        <taxon>Alphaproteobacteria</taxon>
        <taxon>Hyphomicrobiales</taxon>
        <taxon>Rhizobiaceae</taxon>
        <taxon>Rhizobium/Agrobacterium group</taxon>
        <taxon>Rhizobium</taxon>
    </lineage>
</organism>
<accession>A0A7Y0FUZ5</accession>
<evidence type="ECO:0000256" key="1">
    <source>
        <dbReference type="ARBA" id="ARBA00012528"/>
    </source>
</evidence>
<proteinExistence type="predicted"/>
<dbReference type="Proteomes" id="UP000541470">
    <property type="component" value="Unassembled WGS sequence"/>
</dbReference>
<dbReference type="InterPro" id="IPR029787">
    <property type="entry name" value="Nucleotide_cyclase"/>
</dbReference>
<evidence type="ECO:0000259" key="4">
    <source>
        <dbReference type="PROSITE" id="PS50887"/>
    </source>
</evidence>
<protein>
    <recommendedName>
        <fullName evidence="1">diguanylate cyclase</fullName>
        <ecNumber evidence="1">2.7.7.65</ecNumber>
    </recommendedName>
</protein>
<evidence type="ECO:0000313" key="6">
    <source>
        <dbReference type="Proteomes" id="UP000541470"/>
    </source>
</evidence>